<dbReference type="RefSeq" id="WP_085616479.1">
    <property type="nucleotide sequence ID" value="NZ_JFKB01000002.1"/>
</dbReference>
<evidence type="ECO:0000313" key="2">
    <source>
        <dbReference type="Proteomes" id="UP000193396"/>
    </source>
</evidence>
<gene>
    <name evidence="1" type="ORF">TALK_04970</name>
</gene>
<dbReference type="Proteomes" id="UP000193396">
    <property type="component" value="Unassembled WGS sequence"/>
</dbReference>
<sequence length="226" mass="25916">MQNELTFLKVLQLYSPNPDLFRQNLRRYLSNDAGPWGYDPFYRYLFDYLRGVALKTVLASINDGAMFKYQKSTYIKRLREIDSKVDFSGAINVYHMKKSSRIELGGVTMRIPQNIQYTTSDGPKMLVSLFDKHSGLDNHAVRLALGVLNEEVNSTMLGEGLLPELICFDNDILSYSSVVDSPLAEHDEVMEWYRYCLVTLKDLYVPAKSKQPQKNKIDPNQLGLDL</sequence>
<reference evidence="1 2" key="1">
    <citation type="submission" date="2014-03" db="EMBL/GenBank/DDBJ databases">
        <title>The draft genome sequence of Thalassospira alkalitolerans JCM 18968.</title>
        <authorList>
            <person name="Lai Q."/>
            <person name="Shao Z."/>
        </authorList>
    </citation>
    <scope>NUCLEOTIDE SEQUENCE [LARGE SCALE GENOMIC DNA]</scope>
    <source>
        <strain evidence="1 2">JCM 18968</strain>
    </source>
</reference>
<dbReference type="AlphaFoldDB" id="A0A1Y2LFD7"/>
<accession>A0A1Y2LFD7</accession>
<dbReference type="EMBL" id="JFKB01000002">
    <property type="protein sequence ID" value="OSQ49670.1"/>
    <property type="molecule type" value="Genomic_DNA"/>
</dbReference>
<evidence type="ECO:0000313" key="1">
    <source>
        <dbReference type="EMBL" id="OSQ49670.1"/>
    </source>
</evidence>
<protein>
    <submittedName>
        <fullName evidence="1">Uncharacterized protein</fullName>
    </submittedName>
</protein>
<comment type="caution">
    <text evidence="1">The sequence shown here is derived from an EMBL/GenBank/DDBJ whole genome shotgun (WGS) entry which is preliminary data.</text>
</comment>
<name>A0A1Y2LFD7_9PROT</name>
<proteinExistence type="predicted"/>
<organism evidence="1 2">
    <name type="scientific">Thalassospira alkalitolerans</name>
    <dbReference type="NCBI Taxonomy" id="1293890"/>
    <lineage>
        <taxon>Bacteria</taxon>
        <taxon>Pseudomonadati</taxon>
        <taxon>Pseudomonadota</taxon>
        <taxon>Alphaproteobacteria</taxon>
        <taxon>Rhodospirillales</taxon>
        <taxon>Thalassospiraceae</taxon>
        <taxon>Thalassospira</taxon>
    </lineage>
</organism>
<keyword evidence="2" id="KW-1185">Reference proteome</keyword>